<evidence type="ECO:0008006" key="3">
    <source>
        <dbReference type="Google" id="ProtNLM"/>
    </source>
</evidence>
<dbReference type="RefSeq" id="WP_378221635.1">
    <property type="nucleotide sequence ID" value="NZ_JBHRTK010000013.1"/>
</dbReference>
<reference evidence="2" key="1">
    <citation type="journal article" date="2019" name="Int. J. Syst. Evol. Microbiol.">
        <title>The Global Catalogue of Microorganisms (GCM) 10K type strain sequencing project: providing services to taxonomists for standard genome sequencing and annotation.</title>
        <authorList>
            <consortium name="The Broad Institute Genomics Platform"/>
            <consortium name="The Broad Institute Genome Sequencing Center for Infectious Disease"/>
            <person name="Wu L."/>
            <person name="Ma J."/>
        </authorList>
    </citation>
    <scope>NUCLEOTIDE SEQUENCE [LARGE SCALE GENOMIC DNA]</scope>
    <source>
        <strain evidence="2">KCTC 52165</strain>
    </source>
</reference>
<evidence type="ECO:0000313" key="1">
    <source>
        <dbReference type="EMBL" id="MFC3207401.1"/>
    </source>
</evidence>
<comment type="caution">
    <text evidence="1">The sequence shown here is derived from an EMBL/GenBank/DDBJ whole genome shotgun (WGS) entry which is preliminary data.</text>
</comment>
<proteinExistence type="predicted"/>
<name>A0ABV7KEG0_9HYPH</name>
<dbReference type="EMBL" id="JBHRTK010000013">
    <property type="protein sequence ID" value="MFC3207401.1"/>
    <property type="molecule type" value="Genomic_DNA"/>
</dbReference>
<evidence type="ECO:0000313" key="2">
    <source>
        <dbReference type="Proteomes" id="UP001595583"/>
    </source>
</evidence>
<keyword evidence="2" id="KW-1185">Reference proteome</keyword>
<organism evidence="1 2">
    <name type="scientific">Aquamicrobium soli</name>
    <dbReference type="NCBI Taxonomy" id="1811518"/>
    <lineage>
        <taxon>Bacteria</taxon>
        <taxon>Pseudomonadati</taxon>
        <taxon>Pseudomonadota</taxon>
        <taxon>Alphaproteobacteria</taxon>
        <taxon>Hyphomicrobiales</taxon>
        <taxon>Phyllobacteriaceae</taxon>
        <taxon>Aquamicrobium</taxon>
    </lineage>
</organism>
<dbReference type="Proteomes" id="UP001595583">
    <property type="component" value="Unassembled WGS sequence"/>
</dbReference>
<accession>A0ABV7KEG0</accession>
<sequence>MARPKLGDSETERLHLKITADEISAIDEWRYENRVPSRSEAVRRLVQMGLQADHSFNHVKAQTDGTFEFIADRIQTHVVRKKAESEGGARPGTSVRDFADMLIDTLTMVGNLAGTVSAAARKVEIMKRGGEVTELIQQSKHFETVTNKTAERVSKMFSKLETDE</sequence>
<protein>
    <recommendedName>
        <fullName evidence="3">Ribbon-helix-helix protein CopG domain-containing protein</fullName>
    </recommendedName>
</protein>
<gene>
    <name evidence="1" type="ORF">ACFOHJ_14335</name>
</gene>